<dbReference type="EMBL" id="OX395142">
    <property type="protein sequence ID" value="CAI5796775.1"/>
    <property type="molecule type" value="Genomic_DNA"/>
</dbReference>
<feature type="compositionally biased region" description="Basic and acidic residues" evidence="1">
    <location>
        <begin position="100"/>
        <end position="116"/>
    </location>
</feature>
<organism evidence="2 3">
    <name type="scientific">Podarcis lilfordi</name>
    <name type="common">Lilford's wall lizard</name>
    <dbReference type="NCBI Taxonomy" id="74358"/>
    <lineage>
        <taxon>Eukaryota</taxon>
        <taxon>Metazoa</taxon>
        <taxon>Chordata</taxon>
        <taxon>Craniata</taxon>
        <taxon>Vertebrata</taxon>
        <taxon>Euteleostomi</taxon>
        <taxon>Lepidosauria</taxon>
        <taxon>Squamata</taxon>
        <taxon>Bifurcata</taxon>
        <taxon>Unidentata</taxon>
        <taxon>Episquamata</taxon>
        <taxon>Laterata</taxon>
        <taxon>Lacertibaenia</taxon>
        <taxon>Lacertidae</taxon>
        <taxon>Podarcis</taxon>
    </lineage>
</organism>
<reference evidence="2" key="1">
    <citation type="submission" date="2022-12" db="EMBL/GenBank/DDBJ databases">
        <authorList>
            <person name="Alioto T."/>
            <person name="Alioto T."/>
            <person name="Gomez Garrido J."/>
        </authorList>
    </citation>
    <scope>NUCLEOTIDE SEQUENCE</scope>
</reference>
<proteinExistence type="predicted"/>
<sequence length="116" mass="13132">MQRERKGAEDPSLFQVRLIDTLSLQLCLKSPQHSAEATSSCRVTEVMVDVFYKQTNKQKTLSMELVGWGWGETSKCGLLFTDQQKELPGTQSQTSNGPKKPSEKYQDGDFKENQEN</sequence>
<protein>
    <submittedName>
        <fullName evidence="2">Uncharacterized protein</fullName>
    </submittedName>
</protein>
<gene>
    <name evidence="2" type="ORF">PODLI_1B028883</name>
</gene>
<accession>A0AA35LI91</accession>
<feature type="region of interest" description="Disordered" evidence="1">
    <location>
        <begin position="81"/>
        <end position="116"/>
    </location>
</feature>
<evidence type="ECO:0000256" key="1">
    <source>
        <dbReference type="SAM" id="MobiDB-lite"/>
    </source>
</evidence>
<dbReference type="AlphaFoldDB" id="A0AA35LI91"/>
<evidence type="ECO:0000313" key="3">
    <source>
        <dbReference type="Proteomes" id="UP001178461"/>
    </source>
</evidence>
<name>A0AA35LI91_9SAUR</name>
<dbReference type="Proteomes" id="UP001178461">
    <property type="component" value="Chromosome 17"/>
</dbReference>
<evidence type="ECO:0000313" key="2">
    <source>
        <dbReference type="EMBL" id="CAI5796775.1"/>
    </source>
</evidence>
<keyword evidence="3" id="KW-1185">Reference proteome</keyword>